<keyword evidence="1" id="KW-1133">Transmembrane helix</keyword>
<feature type="transmembrane region" description="Helical" evidence="1">
    <location>
        <begin position="108"/>
        <end position="134"/>
    </location>
</feature>
<evidence type="ECO:0000313" key="3">
    <source>
        <dbReference type="Proteomes" id="UP000739069"/>
    </source>
</evidence>
<dbReference type="Proteomes" id="UP000739069">
    <property type="component" value="Unassembled WGS sequence"/>
</dbReference>
<keyword evidence="1" id="KW-0472">Membrane</keyword>
<feature type="transmembrane region" description="Helical" evidence="1">
    <location>
        <begin position="70"/>
        <end position="96"/>
    </location>
</feature>
<organism evidence="2 3">
    <name type="scientific">Rothia mucilaginosa</name>
    <dbReference type="NCBI Taxonomy" id="43675"/>
    <lineage>
        <taxon>Bacteria</taxon>
        <taxon>Bacillati</taxon>
        <taxon>Actinomycetota</taxon>
        <taxon>Actinomycetes</taxon>
        <taxon>Micrococcales</taxon>
        <taxon>Micrococcaceae</taxon>
        <taxon>Rothia</taxon>
    </lineage>
</organism>
<feature type="transmembrane region" description="Helical" evidence="1">
    <location>
        <begin position="12"/>
        <end position="34"/>
    </location>
</feature>
<accession>A0A943YBI0</accession>
<sequence length="162" mass="17925">MELWDLGTSKPLPVKALYAVRIVLLIAPALGMVYFFTRVALFPVGAVPLVYLVVHGWLATIYRADRSVMLIYWGNAVSALLAAAMSVFFGYLLFALHGPDALFRHFGVFYAGALLAVMGSFVLEFLFSLFYVVVLRRVISRDEVFRRGSLAENTPLSGNIGD</sequence>
<dbReference type="AlphaFoldDB" id="A0A943YBI0"/>
<dbReference type="EMBL" id="JAGZXI010000001">
    <property type="protein sequence ID" value="MBS6634226.1"/>
    <property type="molecule type" value="Genomic_DNA"/>
</dbReference>
<reference evidence="2" key="1">
    <citation type="submission" date="2021-02" db="EMBL/GenBank/DDBJ databases">
        <title>Infant gut strain persistence is associated with maternal origin, phylogeny, and functional potential including surface adhesion and iron acquisition.</title>
        <authorList>
            <person name="Lou Y.C."/>
        </authorList>
    </citation>
    <scope>NUCLEOTIDE SEQUENCE</scope>
    <source>
        <strain evidence="2">L1_008_092G1_dasL1_008_092G1_concoct_16</strain>
    </source>
</reference>
<name>A0A943YBI0_9MICC</name>
<evidence type="ECO:0000256" key="1">
    <source>
        <dbReference type="SAM" id="Phobius"/>
    </source>
</evidence>
<protein>
    <submittedName>
        <fullName evidence="2">Peptidase</fullName>
    </submittedName>
</protein>
<evidence type="ECO:0000313" key="2">
    <source>
        <dbReference type="EMBL" id="MBS6634226.1"/>
    </source>
</evidence>
<comment type="caution">
    <text evidence="2">The sequence shown here is derived from an EMBL/GenBank/DDBJ whole genome shotgun (WGS) entry which is preliminary data.</text>
</comment>
<proteinExistence type="predicted"/>
<keyword evidence="1" id="KW-0812">Transmembrane</keyword>
<feature type="transmembrane region" description="Helical" evidence="1">
    <location>
        <begin position="40"/>
        <end position="58"/>
    </location>
</feature>
<gene>
    <name evidence="2" type="ORF">KH265_00950</name>
</gene>